<evidence type="ECO:0000256" key="1">
    <source>
        <dbReference type="ARBA" id="ARBA00004651"/>
    </source>
</evidence>
<dbReference type="EMBL" id="JBHTLY010000004">
    <property type="protein sequence ID" value="MFD1202274.1"/>
    <property type="molecule type" value="Genomic_DNA"/>
</dbReference>
<keyword evidence="6 7" id="KW-0472">Membrane</keyword>
<proteinExistence type="inferred from homology"/>
<dbReference type="CDD" id="cd06261">
    <property type="entry name" value="TM_PBP2"/>
    <property type="match status" value="1"/>
</dbReference>
<dbReference type="RefSeq" id="WP_343961082.1">
    <property type="nucleotide sequence ID" value="NZ_BAAAKZ010000010.1"/>
</dbReference>
<dbReference type="PANTHER" id="PTHR30151:SF20">
    <property type="entry name" value="ABC TRANSPORTER PERMEASE PROTEIN HI_0355-RELATED"/>
    <property type="match status" value="1"/>
</dbReference>
<dbReference type="InterPro" id="IPR035906">
    <property type="entry name" value="MetI-like_sf"/>
</dbReference>
<evidence type="ECO:0000259" key="8">
    <source>
        <dbReference type="PROSITE" id="PS50928"/>
    </source>
</evidence>
<evidence type="ECO:0000256" key="4">
    <source>
        <dbReference type="ARBA" id="ARBA00022692"/>
    </source>
</evidence>
<keyword evidence="10" id="KW-1185">Reference proteome</keyword>
<dbReference type="InterPro" id="IPR000515">
    <property type="entry name" value="MetI-like"/>
</dbReference>
<keyword evidence="2 7" id="KW-0813">Transport</keyword>
<dbReference type="PANTHER" id="PTHR30151">
    <property type="entry name" value="ALKANE SULFONATE ABC TRANSPORTER-RELATED, MEMBRANE SUBUNIT"/>
    <property type="match status" value="1"/>
</dbReference>
<comment type="caution">
    <text evidence="9">The sequence shown here is derived from an EMBL/GenBank/DDBJ whole genome shotgun (WGS) entry which is preliminary data.</text>
</comment>
<evidence type="ECO:0000256" key="7">
    <source>
        <dbReference type="RuleBase" id="RU363032"/>
    </source>
</evidence>
<feature type="transmembrane region" description="Helical" evidence="7">
    <location>
        <begin position="123"/>
        <end position="141"/>
    </location>
</feature>
<keyword evidence="4 7" id="KW-0812">Transmembrane</keyword>
<evidence type="ECO:0000256" key="5">
    <source>
        <dbReference type="ARBA" id="ARBA00022989"/>
    </source>
</evidence>
<organism evidence="9 10">
    <name type="scientific">Leucobacter albus</name>
    <dbReference type="NCBI Taxonomy" id="272210"/>
    <lineage>
        <taxon>Bacteria</taxon>
        <taxon>Bacillati</taxon>
        <taxon>Actinomycetota</taxon>
        <taxon>Actinomycetes</taxon>
        <taxon>Micrococcales</taxon>
        <taxon>Microbacteriaceae</taxon>
        <taxon>Leucobacter</taxon>
    </lineage>
</organism>
<dbReference type="SUPFAM" id="SSF161098">
    <property type="entry name" value="MetI-like"/>
    <property type="match status" value="1"/>
</dbReference>
<keyword evidence="5 7" id="KW-1133">Transmembrane helix</keyword>
<name>A0ABW3TPT5_9MICO</name>
<feature type="transmembrane region" description="Helical" evidence="7">
    <location>
        <begin position="219"/>
        <end position="240"/>
    </location>
</feature>
<evidence type="ECO:0000256" key="3">
    <source>
        <dbReference type="ARBA" id="ARBA00022475"/>
    </source>
</evidence>
<comment type="similarity">
    <text evidence="7">Belongs to the binding-protein-dependent transport system permease family.</text>
</comment>
<evidence type="ECO:0000256" key="2">
    <source>
        <dbReference type="ARBA" id="ARBA00022448"/>
    </source>
</evidence>
<keyword evidence="3" id="KW-1003">Cell membrane</keyword>
<dbReference type="PROSITE" id="PS50928">
    <property type="entry name" value="ABC_TM1"/>
    <property type="match status" value="1"/>
</dbReference>
<protein>
    <submittedName>
        <fullName evidence="9">ABC transporter permease</fullName>
    </submittedName>
</protein>
<evidence type="ECO:0000256" key="6">
    <source>
        <dbReference type="ARBA" id="ARBA00023136"/>
    </source>
</evidence>
<comment type="subcellular location">
    <subcellularLocation>
        <location evidence="1 7">Cell membrane</location>
        <topology evidence="1 7">Multi-pass membrane protein</topology>
    </subcellularLocation>
</comment>
<evidence type="ECO:0000313" key="10">
    <source>
        <dbReference type="Proteomes" id="UP001597181"/>
    </source>
</evidence>
<gene>
    <name evidence="9" type="ORF">ACFQ3U_10265</name>
</gene>
<feature type="transmembrane region" description="Helical" evidence="7">
    <location>
        <begin position="184"/>
        <end position="207"/>
    </location>
</feature>
<evidence type="ECO:0000313" key="9">
    <source>
        <dbReference type="EMBL" id="MFD1202274.1"/>
    </source>
</evidence>
<feature type="domain" description="ABC transmembrane type-1" evidence="8">
    <location>
        <begin position="57"/>
        <end position="238"/>
    </location>
</feature>
<accession>A0ABW3TPT5</accession>
<dbReference type="Pfam" id="PF00528">
    <property type="entry name" value="BPD_transp_1"/>
    <property type="match status" value="1"/>
</dbReference>
<feature type="transmembrane region" description="Helical" evidence="7">
    <location>
        <begin position="96"/>
        <end position="117"/>
    </location>
</feature>
<dbReference type="Proteomes" id="UP001597181">
    <property type="component" value="Unassembled WGS sequence"/>
</dbReference>
<dbReference type="Gene3D" id="1.10.3720.10">
    <property type="entry name" value="MetI-like"/>
    <property type="match status" value="1"/>
</dbReference>
<feature type="transmembrane region" description="Helical" evidence="7">
    <location>
        <begin position="51"/>
        <end position="84"/>
    </location>
</feature>
<sequence>MRILTRQILPALLAALGAVLLWGLLVRVTDAPSYLLPSPASVWEAGWNDRALLAAHLAATMRIALAGLALGAVCGIGFGTLLGLSGTLRRAAEPLLIASQAIPPVVFAPILIAAMGFGAFPKILVVTLGAFFPIAISASAAMRDADRYLVDLLVSMGASPVTVLRRVKLPGSTPAIVAGAKVAASYVVFSAIIAEWMGSSIGLGVYLQRSQASYKMDQLFAAVGVIAVLGVLLFWLTSLIGDLVLSQTRSTRNRKGV</sequence>
<reference evidence="10" key="1">
    <citation type="journal article" date="2019" name="Int. J. Syst. Evol. Microbiol.">
        <title>The Global Catalogue of Microorganisms (GCM) 10K type strain sequencing project: providing services to taxonomists for standard genome sequencing and annotation.</title>
        <authorList>
            <consortium name="The Broad Institute Genomics Platform"/>
            <consortium name="The Broad Institute Genome Sequencing Center for Infectious Disease"/>
            <person name="Wu L."/>
            <person name="Ma J."/>
        </authorList>
    </citation>
    <scope>NUCLEOTIDE SEQUENCE [LARGE SCALE GENOMIC DNA]</scope>
    <source>
        <strain evidence="10">CCUG 50213</strain>
    </source>
</reference>